<proteinExistence type="predicted"/>
<dbReference type="AlphaFoldDB" id="A0A9D5JXR7"/>
<evidence type="ECO:0000313" key="3">
    <source>
        <dbReference type="Proteomes" id="UP000649604"/>
    </source>
</evidence>
<dbReference type="Proteomes" id="UP000649604">
    <property type="component" value="Unassembled WGS sequence"/>
</dbReference>
<feature type="transmembrane region" description="Helical" evidence="1">
    <location>
        <begin position="63"/>
        <end position="83"/>
    </location>
</feature>
<protein>
    <submittedName>
        <fullName evidence="2">Uncharacterized protein</fullName>
    </submittedName>
</protein>
<comment type="caution">
    <text evidence="2">The sequence shown here is derived from an EMBL/GenBank/DDBJ whole genome shotgun (WGS) entry which is preliminary data.</text>
</comment>
<accession>A0A9D5JXR7</accession>
<organism evidence="2 3">
    <name type="scientific">candidate division KSB3 bacterium</name>
    <dbReference type="NCBI Taxonomy" id="2044937"/>
    <lineage>
        <taxon>Bacteria</taxon>
        <taxon>candidate division KSB3</taxon>
    </lineage>
</organism>
<feature type="transmembrane region" description="Helical" evidence="1">
    <location>
        <begin position="104"/>
        <end position="130"/>
    </location>
</feature>
<feature type="transmembrane region" description="Helical" evidence="1">
    <location>
        <begin position="6"/>
        <end position="24"/>
    </location>
</feature>
<keyword evidence="1" id="KW-0472">Membrane</keyword>
<name>A0A9D5JXR7_9BACT</name>
<gene>
    <name evidence="2" type="ORF">GF339_16860</name>
</gene>
<evidence type="ECO:0000313" key="2">
    <source>
        <dbReference type="EMBL" id="MBD3326259.1"/>
    </source>
</evidence>
<dbReference type="EMBL" id="WJJP01000551">
    <property type="protein sequence ID" value="MBD3326259.1"/>
    <property type="molecule type" value="Genomic_DNA"/>
</dbReference>
<evidence type="ECO:0000256" key="1">
    <source>
        <dbReference type="SAM" id="Phobius"/>
    </source>
</evidence>
<sequence length="132" mass="15325">MFFIEFLFVLIITLILTAVFATGFRRHTTWNILVPFFVILFLATWATGIWITPIGPMVGGVFWFPFVWVGVIYALLLTAFIPPRDRRSSASRHEKARQAEKERRTFMVLDAFFWVLILGLLIAILSRYLVVL</sequence>
<keyword evidence="1" id="KW-0812">Transmembrane</keyword>
<keyword evidence="1" id="KW-1133">Transmembrane helix</keyword>
<feature type="transmembrane region" description="Helical" evidence="1">
    <location>
        <begin position="31"/>
        <end position="51"/>
    </location>
</feature>
<reference evidence="2" key="1">
    <citation type="submission" date="2019-11" db="EMBL/GenBank/DDBJ databases">
        <title>Microbial mats filling the niche in hypersaline microbial mats.</title>
        <authorList>
            <person name="Wong H.L."/>
            <person name="Macleod F.I."/>
            <person name="White R.A. III"/>
            <person name="Burns B.P."/>
        </authorList>
    </citation>
    <scope>NUCLEOTIDE SEQUENCE</scope>
    <source>
        <strain evidence="2">Rbin_158</strain>
    </source>
</reference>